<dbReference type="VEuPathDB" id="MicrosporidiaDB:CWI39_1033p0020"/>
<evidence type="ECO:0000256" key="2">
    <source>
        <dbReference type="ARBA" id="ARBA00022801"/>
    </source>
</evidence>
<keyword evidence="1" id="KW-0547">Nucleotide-binding</keyword>
<feature type="compositionally biased region" description="Low complexity" evidence="5">
    <location>
        <begin position="573"/>
        <end position="597"/>
    </location>
</feature>
<keyword evidence="3" id="KW-0347">Helicase</keyword>
<sequence>GLNNSTSNYKGLNNSTSNYKGLNNSTSNYKGLNNSTSNYKGLNNSTSNYHPINNTINYHPLNHSTNSNISHLSINCIIPLLYIGIGIHHGGLQSNVRNLIEYLFKKGVISILVSTSTLAWGVNLPAWCVIIKGCLYKNSKELSDVEVMQMFGRCGRTGYDKSDSNNNYSNDISSKTNNNKNEPNPRLTLNKYINSNTDNNNTLSNPNPNLTLNKCINSNTDNNNTLSNPNPTLTLNKCINSNTDNNNTLSNPNPSLTLNGCINSNTTNNNTLSNPNPSLTLNGCINSNTDNNNNINTSTTNNIPTAILISNTNIYKYISLITNTLPLISYLNTYFIDFFNSLIFTGVNTYNQLLLHLKNTFYYFTTYKKGVNYNSIVEEGVRILIELKYVKQCYNYKGEDIEGVGGVNNKDSNYKGVDNKDSNYKGVNNLSNKQQGVDNKDCNYKGVNNLSNIHHPFNNSTTHHPLNNNTINNTVLFPLDKCVLSCKYFISVNDFNILYNNLEIGVLEENIVIYILSRLSLFNEEDSLDDNSYSSNNRVTTNNSNNSYISNPINYPSINTSINTSVNNTLSDNPINTSNNTSSNNNSISNTYPINNTYPSNTSDNTYPININTLNNLRDTLYGLSYISKSIKNNLIRILRCCLDICITKHIFSIFKIIIRFIRCIEYNSLYGKSILRSINNSNNISRDRDNISRDRDNISRGNLYSNNLYGNLYGKNYNSVTLAIERLEKLCIPFSVLKEFTLKDLKSVLPVGYKEIYSLISKVPCFKGIVRRGERGRDHDYKDYKNYNNDYKDNMDTKDYNSHILTNNCNDILTSNDYSVYRVCVTLYYRKDEGVFESRNTENVHLCVTDGLDVCMLGYKYLRLMEGDNWCEVCVLNVKCSVLRFVVLCDRFNIEEEICDLEVL</sequence>
<evidence type="ECO:0000256" key="3">
    <source>
        <dbReference type="ARBA" id="ARBA00022806"/>
    </source>
</evidence>
<name>A0A4Q9L651_9MICR</name>
<dbReference type="GO" id="GO:0005524">
    <property type="term" value="F:ATP binding"/>
    <property type="evidence" value="ECO:0007669"/>
    <property type="project" value="UniProtKB-KW"/>
</dbReference>
<evidence type="ECO:0000313" key="7">
    <source>
        <dbReference type="EMBL" id="TBU03087.1"/>
    </source>
</evidence>
<evidence type="ECO:0000256" key="5">
    <source>
        <dbReference type="SAM" id="MobiDB-lite"/>
    </source>
</evidence>
<dbReference type="InterPro" id="IPR050474">
    <property type="entry name" value="Hel308_SKI2-like"/>
</dbReference>
<keyword evidence="2" id="KW-0378">Hydrolase</keyword>
<feature type="region of interest" description="Disordered" evidence="5">
    <location>
        <begin position="1"/>
        <end position="27"/>
    </location>
</feature>
<evidence type="ECO:0000313" key="8">
    <source>
        <dbReference type="Proteomes" id="UP000293045"/>
    </source>
</evidence>
<evidence type="ECO:0000256" key="4">
    <source>
        <dbReference type="ARBA" id="ARBA00022840"/>
    </source>
</evidence>
<proteinExistence type="predicted"/>
<keyword evidence="4" id="KW-0067">ATP-binding</keyword>
<evidence type="ECO:0000259" key="6">
    <source>
        <dbReference type="PROSITE" id="PS51194"/>
    </source>
</evidence>
<evidence type="ECO:0000256" key="1">
    <source>
        <dbReference type="ARBA" id="ARBA00022741"/>
    </source>
</evidence>
<reference evidence="7 8" key="1">
    <citation type="submission" date="2017-12" db="EMBL/GenBank/DDBJ databases">
        <authorList>
            <person name="Pombert J.-F."/>
            <person name="Haag K.L."/>
            <person name="Ebert D."/>
        </authorList>
    </citation>
    <scope>NUCLEOTIDE SEQUENCE [LARGE SCALE GENOMIC DNA]</scope>
    <source>
        <strain evidence="7">IL-BN-2</strain>
    </source>
</reference>
<comment type="caution">
    <text evidence="7">The sequence shown here is derived from an EMBL/GenBank/DDBJ whole genome shotgun (WGS) entry which is preliminary data.</text>
</comment>
<dbReference type="Pfam" id="PF00271">
    <property type="entry name" value="Helicase_C"/>
    <property type="match status" value="1"/>
</dbReference>
<dbReference type="SMART" id="SM00490">
    <property type="entry name" value="HELICc"/>
    <property type="match status" value="1"/>
</dbReference>
<dbReference type="InterPro" id="IPR027417">
    <property type="entry name" value="P-loop_NTPase"/>
</dbReference>
<dbReference type="SUPFAM" id="SSF52540">
    <property type="entry name" value="P-loop containing nucleoside triphosphate hydrolases"/>
    <property type="match status" value="1"/>
</dbReference>
<dbReference type="VEuPathDB" id="MicrosporidiaDB:CWI36_0807p0010"/>
<dbReference type="InterPro" id="IPR001650">
    <property type="entry name" value="Helicase_C-like"/>
</dbReference>
<dbReference type="Gene3D" id="3.40.50.300">
    <property type="entry name" value="P-loop containing nucleotide triphosphate hydrolases"/>
    <property type="match status" value="1"/>
</dbReference>
<feature type="non-terminal residue" evidence="7">
    <location>
        <position position="1"/>
    </location>
</feature>
<feature type="region of interest" description="Disordered" evidence="5">
    <location>
        <begin position="573"/>
        <end position="599"/>
    </location>
</feature>
<dbReference type="PANTHER" id="PTHR47961">
    <property type="entry name" value="DNA POLYMERASE THETA, PUTATIVE (AFU_ORTHOLOGUE AFUA_1G05260)-RELATED"/>
    <property type="match status" value="1"/>
</dbReference>
<accession>A0A4Q9L651</accession>
<feature type="region of interest" description="Disordered" evidence="5">
    <location>
        <begin position="165"/>
        <end position="187"/>
    </location>
</feature>
<dbReference type="GO" id="GO:0004386">
    <property type="term" value="F:helicase activity"/>
    <property type="evidence" value="ECO:0007669"/>
    <property type="project" value="UniProtKB-KW"/>
</dbReference>
<dbReference type="AlphaFoldDB" id="A0A4Q9L651"/>
<dbReference type="PROSITE" id="PS51194">
    <property type="entry name" value="HELICASE_CTER"/>
    <property type="match status" value="1"/>
</dbReference>
<dbReference type="GO" id="GO:0016787">
    <property type="term" value="F:hydrolase activity"/>
    <property type="evidence" value="ECO:0007669"/>
    <property type="project" value="UniProtKB-KW"/>
</dbReference>
<gene>
    <name evidence="7" type="ORF">CWI39_1033p0020</name>
</gene>
<dbReference type="PANTHER" id="PTHR47961:SF6">
    <property type="entry name" value="DNA-DIRECTED DNA POLYMERASE"/>
    <property type="match status" value="1"/>
</dbReference>
<dbReference type="EMBL" id="PIXR01001033">
    <property type="protein sequence ID" value="TBU03087.1"/>
    <property type="molecule type" value="Genomic_DNA"/>
</dbReference>
<feature type="domain" description="Helicase C-terminal" evidence="6">
    <location>
        <begin position="41"/>
        <end position="193"/>
    </location>
</feature>
<organism evidence="7 8">
    <name type="scientific">Hamiltosporidium magnivora</name>
    <dbReference type="NCBI Taxonomy" id="148818"/>
    <lineage>
        <taxon>Eukaryota</taxon>
        <taxon>Fungi</taxon>
        <taxon>Fungi incertae sedis</taxon>
        <taxon>Microsporidia</taxon>
        <taxon>Dubosqiidae</taxon>
        <taxon>Hamiltosporidium</taxon>
    </lineage>
</organism>
<dbReference type="SUPFAM" id="SSF158702">
    <property type="entry name" value="Sec63 N-terminal domain-like"/>
    <property type="match status" value="1"/>
</dbReference>
<feature type="compositionally biased region" description="Low complexity" evidence="5">
    <location>
        <begin position="165"/>
        <end position="175"/>
    </location>
</feature>
<dbReference type="Proteomes" id="UP000293045">
    <property type="component" value="Unassembled WGS sequence"/>
</dbReference>
<protein>
    <recommendedName>
        <fullName evidence="6">Helicase C-terminal domain-containing protein</fullName>
    </recommendedName>
</protein>